<dbReference type="EMBL" id="WIUZ02000024">
    <property type="protein sequence ID" value="KAF9778173.1"/>
    <property type="molecule type" value="Genomic_DNA"/>
</dbReference>
<dbReference type="Gene3D" id="2.40.50.140">
    <property type="entry name" value="Nucleic acid-binding proteins"/>
    <property type="match status" value="1"/>
</dbReference>
<gene>
    <name evidence="2" type="ORF">BJ322DRAFT_1114425</name>
</gene>
<reference evidence="2" key="2">
    <citation type="submission" date="2020-11" db="EMBL/GenBank/DDBJ databases">
        <authorList>
            <consortium name="DOE Joint Genome Institute"/>
            <person name="Kuo A."/>
            <person name="Miyauchi S."/>
            <person name="Kiss E."/>
            <person name="Drula E."/>
            <person name="Kohler A."/>
            <person name="Sanchez-Garcia M."/>
            <person name="Andreopoulos B."/>
            <person name="Barry K.W."/>
            <person name="Bonito G."/>
            <person name="Buee M."/>
            <person name="Carver A."/>
            <person name="Chen C."/>
            <person name="Cichocki N."/>
            <person name="Clum A."/>
            <person name="Culley D."/>
            <person name="Crous P.W."/>
            <person name="Fauchery L."/>
            <person name="Girlanda M."/>
            <person name="Hayes R."/>
            <person name="Keri Z."/>
            <person name="Labutti K."/>
            <person name="Lipzen A."/>
            <person name="Lombard V."/>
            <person name="Magnuson J."/>
            <person name="Maillard F."/>
            <person name="Morin E."/>
            <person name="Murat C."/>
            <person name="Nolan M."/>
            <person name="Ohm R."/>
            <person name="Pangilinan J."/>
            <person name="Pereira M."/>
            <person name="Perotto S."/>
            <person name="Peter M."/>
            <person name="Riley R."/>
            <person name="Sitrit Y."/>
            <person name="Stielow B."/>
            <person name="Szollosi G."/>
            <person name="Zifcakova L."/>
            <person name="Stursova M."/>
            <person name="Spatafora J.W."/>
            <person name="Tedersoo L."/>
            <person name="Vaario L.-M."/>
            <person name="Yamada A."/>
            <person name="Yan M."/>
            <person name="Wang P."/>
            <person name="Xu J."/>
            <person name="Bruns T."/>
            <person name="Baldrian P."/>
            <person name="Vilgalys R."/>
            <person name="Henrissat B."/>
            <person name="Grigoriev I.V."/>
            <person name="Hibbett D."/>
            <person name="Nagy L.G."/>
            <person name="Martin F.M."/>
        </authorList>
    </citation>
    <scope>NUCLEOTIDE SEQUENCE</scope>
    <source>
        <strain evidence="2">UH-Tt-Lm1</strain>
    </source>
</reference>
<name>A0A9P6L155_9AGAM</name>
<proteinExistence type="predicted"/>
<dbReference type="OrthoDB" id="3258172at2759"/>
<evidence type="ECO:0000313" key="2">
    <source>
        <dbReference type="EMBL" id="KAF9778173.1"/>
    </source>
</evidence>
<reference evidence="2" key="1">
    <citation type="journal article" date="2020" name="Nat. Commun.">
        <title>Large-scale genome sequencing of mycorrhizal fungi provides insights into the early evolution of symbiotic traits.</title>
        <authorList>
            <person name="Miyauchi S."/>
            <person name="Kiss E."/>
            <person name="Kuo A."/>
            <person name="Drula E."/>
            <person name="Kohler A."/>
            <person name="Sanchez-Garcia M."/>
            <person name="Morin E."/>
            <person name="Andreopoulos B."/>
            <person name="Barry K.W."/>
            <person name="Bonito G."/>
            <person name="Buee M."/>
            <person name="Carver A."/>
            <person name="Chen C."/>
            <person name="Cichocki N."/>
            <person name="Clum A."/>
            <person name="Culley D."/>
            <person name="Crous P.W."/>
            <person name="Fauchery L."/>
            <person name="Girlanda M."/>
            <person name="Hayes R.D."/>
            <person name="Keri Z."/>
            <person name="LaButti K."/>
            <person name="Lipzen A."/>
            <person name="Lombard V."/>
            <person name="Magnuson J."/>
            <person name="Maillard F."/>
            <person name="Murat C."/>
            <person name="Nolan M."/>
            <person name="Ohm R.A."/>
            <person name="Pangilinan J."/>
            <person name="Pereira M.F."/>
            <person name="Perotto S."/>
            <person name="Peter M."/>
            <person name="Pfister S."/>
            <person name="Riley R."/>
            <person name="Sitrit Y."/>
            <person name="Stielow J.B."/>
            <person name="Szollosi G."/>
            <person name="Zifcakova L."/>
            <person name="Stursova M."/>
            <person name="Spatafora J.W."/>
            <person name="Tedersoo L."/>
            <person name="Vaario L.M."/>
            <person name="Yamada A."/>
            <person name="Yan M."/>
            <person name="Wang P."/>
            <person name="Xu J."/>
            <person name="Bruns T."/>
            <person name="Baldrian P."/>
            <person name="Vilgalys R."/>
            <person name="Dunand C."/>
            <person name="Henrissat B."/>
            <person name="Grigoriev I.V."/>
            <person name="Hibbett D."/>
            <person name="Nagy L.G."/>
            <person name="Martin F.M."/>
        </authorList>
    </citation>
    <scope>NUCLEOTIDE SEQUENCE</scope>
    <source>
        <strain evidence="2">UH-Tt-Lm1</strain>
    </source>
</reference>
<dbReference type="InterPro" id="IPR012340">
    <property type="entry name" value="NA-bd_OB-fold"/>
</dbReference>
<evidence type="ECO:0000313" key="3">
    <source>
        <dbReference type="Proteomes" id="UP000736335"/>
    </source>
</evidence>
<dbReference type="Proteomes" id="UP000736335">
    <property type="component" value="Unassembled WGS sequence"/>
</dbReference>
<accession>A0A9P6L155</accession>
<sequence length="445" mass="50336">MSDPESAQLVKVSEVSLELVNKKLRLYGRVYSYDVDTSLIVLCDPDTSLRKGVWVDVTLCLNPKYSAPWKREPMHMVIVVGYLEACEPPLHELDQGGALLGHLEIDSRWRLQAIVLESCDDLNVEALDETEMDQPRNMDQKVTQELVSRLTEEVTNLKNENSMLKDQLGISGDENTGESVRSYDDLLEEIDGLKDELSQRPSQDVVDEMEGKIAKHKDRKREWRDQINYLTSQLYEAESGKDDQEGLKEELEWEVEKLGKDFKEKIQKKEEAIARLEAQQAVESGELRFTCILDDTSPSCILLEPLPKKRKDNNIFPLKEAGAIKWADQGGRFVVALPSVIYNGKTQLTEPFHGNVVTDFLYEVFVDANATYYGSYRCIKRAPVEWNVLTSLGQGFVTSFLNRLVVEKDLAAPAIESLVRHMYATGSLKAECLAFQSEGSGEAPY</sequence>
<evidence type="ECO:0000256" key="1">
    <source>
        <dbReference type="SAM" id="Coils"/>
    </source>
</evidence>
<keyword evidence="3" id="KW-1185">Reference proteome</keyword>
<dbReference type="AlphaFoldDB" id="A0A9P6L155"/>
<feature type="coiled-coil region" evidence="1">
    <location>
        <begin position="140"/>
        <end position="167"/>
    </location>
</feature>
<keyword evidence="1" id="KW-0175">Coiled coil</keyword>
<comment type="caution">
    <text evidence="2">The sequence shown here is derived from an EMBL/GenBank/DDBJ whole genome shotgun (WGS) entry which is preliminary data.</text>
</comment>
<organism evidence="2 3">
    <name type="scientific">Thelephora terrestris</name>
    <dbReference type="NCBI Taxonomy" id="56493"/>
    <lineage>
        <taxon>Eukaryota</taxon>
        <taxon>Fungi</taxon>
        <taxon>Dikarya</taxon>
        <taxon>Basidiomycota</taxon>
        <taxon>Agaricomycotina</taxon>
        <taxon>Agaricomycetes</taxon>
        <taxon>Thelephorales</taxon>
        <taxon>Thelephoraceae</taxon>
        <taxon>Thelephora</taxon>
    </lineage>
</organism>
<protein>
    <submittedName>
        <fullName evidence="2">Uncharacterized protein</fullName>
    </submittedName>
</protein>
<feature type="coiled-coil region" evidence="1">
    <location>
        <begin position="206"/>
        <end position="286"/>
    </location>
</feature>